<dbReference type="OrthoDB" id="18186at2759"/>
<proteinExistence type="predicted"/>
<keyword evidence="3" id="KW-1185">Reference proteome</keyword>
<evidence type="ECO:0000256" key="1">
    <source>
        <dbReference type="SAM" id="MobiDB-lite"/>
    </source>
</evidence>
<protein>
    <submittedName>
        <fullName evidence="2">Unnamed protein product</fullName>
    </submittedName>
</protein>
<feature type="compositionally biased region" description="Acidic residues" evidence="1">
    <location>
        <begin position="53"/>
        <end position="73"/>
    </location>
</feature>
<dbReference type="Proteomes" id="UP001165121">
    <property type="component" value="Unassembled WGS sequence"/>
</dbReference>
<organism evidence="2 3">
    <name type="scientific">Phytophthora fragariaefolia</name>
    <dbReference type="NCBI Taxonomy" id="1490495"/>
    <lineage>
        <taxon>Eukaryota</taxon>
        <taxon>Sar</taxon>
        <taxon>Stramenopiles</taxon>
        <taxon>Oomycota</taxon>
        <taxon>Peronosporomycetes</taxon>
        <taxon>Peronosporales</taxon>
        <taxon>Peronosporaceae</taxon>
        <taxon>Phytophthora</taxon>
    </lineage>
</organism>
<comment type="caution">
    <text evidence="2">The sequence shown here is derived from an EMBL/GenBank/DDBJ whole genome shotgun (WGS) entry which is preliminary data.</text>
</comment>
<accession>A0A9W6Y376</accession>
<feature type="compositionally biased region" description="Low complexity" evidence="1">
    <location>
        <begin position="26"/>
        <end position="48"/>
    </location>
</feature>
<feature type="region of interest" description="Disordered" evidence="1">
    <location>
        <begin position="1"/>
        <end position="103"/>
    </location>
</feature>
<dbReference type="EMBL" id="BSXT01002826">
    <property type="protein sequence ID" value="GMF51160.1"/>
    <property type="molecule type" value="Genomic_DNA"/>
</dbReference>
<evidence type="ECO:0000313" key="2">
    <source>
        <dbReference type="EMBL" id="GMF51160.1"/>
    </source>
</evidence>
<feature type="compositionally biased region" description="Basic residues" evidence="1">
    <location>
        <begin position="78"/>
        <end position="91"/>
    </location>
</feature>
<reference evidence="2" key="1">
    <citation type="submission" date="2023-04" db="EMBL/GenBank/DDBJ databases">
        <title>Phytophthora fragariaefolia NBRC 109709.</title>
        <authorList>
            <person name="Ichikawa N."/>
            <person name="Sato H."/>
            <person name="Tonouchi N."/>
        </authorList>
    </citation>
    <scope>NUCLEOTIDE SEQUENCE</scope>
    <source>
        <strain evidence="2">NBRC 109709</strain>
    </source>
</reference>
<dbReference type="AlphaFoldDB" id="A0A9W6Y376"/>
<feature type="compositionally biased region" description="Basic residues" evidence="1">
    <location>
        <begin position="1"/>
        <end position="25"/>
    </location>
</feature>
<gene>
    <name evidence="2" type="ORF">Pfra01_002060500</name>
</gene>
<name>A0A9W6Y376_9STRA</name>
<sequence length="337" mass="38006">MRRPPSSSRHRSRHLSRRRRERRRGSLPSPSDGSESSSSTSSYDSRSGTGDGSESDDCGDEPSDDDASEEGDEPQVPRRSRRHRSQPKRKSVKDLELPTFSPSPDMSVSTWIDRVDSALNGAELPGRGKWSSRSLYFILGNKLLEDSVTWWAVINRRTPDRKKTWKHLKRALLRRYGERLIKYTAEWRDSMRRMMPGETYADFAVGLRSCVGRNKVKERVLLAQFYRCLEKTTRKLVKQRPRPRTLEEAVDKATDIDDPTENVAQGMINIGEAWATAPSRHVVPMKGTMGPTSIIPGLSSAVTLVDGSGSTTQDGVERVAMFTNPILKGSIKVFWPM</sequence>
<evidence type="ECO:0000313" key="3">
    <source>
        <dbReference type="Proteomes" id="UP001165121"/>
    </source>
</evidence>